<accession>A0A444JE45</accession>
<gene>
    <name evidence="2" type="ORF">VU01_11554</name>
</gene>
<dbReference type="AlphaFoldDB" id="A0A444JE45"/>
<evidence type="ECO:0000313" key="2">
    <source>
        <dbReference type="EMBL" id="RWX51343.1"/>
    </source>
</evidence>
<dbReference type="SUPFAM" id="SSF55073">
    <property type="entry name" value="Nucleotide cyclase"/>
    <property type="match status" value="1"/>
</dbReference>
<dbReference type="InterPro" id="IPR029787">
    <property type="entry name" value="Nucleotide_cyclase"/>
</dbReference>
<dbReference type="EMBL" id="MTKS01000155">
    <property type="protein sequence ID" value="RWX51343.1"/>
    <property type="molecule type" value="Genomic_DNA"/>
</dbReference>
<protein>
    <submittedName>
        <fullName evidence="2">Diguanylate cyclase (GGDEF) domain-containing protein</fullName>
    </submittedName>
</protein>
<evidence type="ECO:0000313" key="3">
    <source>
        <dbReference type="Proteomes" id="UP000288892"/>
    </source>
</evidence>
<dbReference type="InterPro" id="IPR052163">
    <property type="entry name" value="DGC-Regulatory_Protein"/>
</dbReference>
<organism evidence="2 3">
    <name type="scientific">Candidatus Electrothrix marina</name>
    <dbReference type="NCBI Taxonomy" id="1859130"/>
    <lineage>
        <taxon>Bacteria</taxon>
        <taxon>Pseudomonadati</taxon>
        <taxon>Thermodesulfobacteriota</taxon>
        <taxon>Desulfobulbia</taxon>
        <taxon>Desulfobulbales</taxon>
        <taxon>Desulfobulbaceae</taxon>
        <taxon>Candidatus Electrothrix</taxon>
    </lineage>
</organism>
<dbReference type="CDD" id="cd01949">
    <property type="entry name" value="GGDEF"/>
    <property type="match status" value="1"/>
</dbReference>
<reference evidence="2 3" key="1">
    <citation type="submission" date="2017-01" db="EMBL/GenBank/DDBJ databases">
        <title>The cable genome- insights into the physiology and evolution of filamentous bacteria capable of sulfide oxidation via long distance electron transfer.</title>
        <authorList>
            <person name="Schreiber L."/>
            <person name="Bjerg J.T."/>
            <person name="Boggild A."/>
            <person name="Van De Vossenberg J."/>
            <person name="Meysman F."/>
            <person name="Nielsen L.P."/>
            <person name="Schramm A."/>
            <person name="Kjeldsen K.U."/>
        </authorList>
    </citation>
    <scope>NUCLEOTIDE SEQUENCE [LARGE SCALE GENOMIC DNA]</scope>
    <source>
        <strain evidence="2">A5</strain>
    </source>
</reference>
<sequence length="155" mass="16770">MRGSLSRAKRLNTQVALLYLDLDNFKTINDSLGHLAGDRVLQMVADCLRDCLRLEDVVARIGGDEFSAILDDVDSIDDAVATAERIIASLGDVDCSVGGERIQTSIGIAFYPDHGTDAEELLHRADNAMYTAKRMGKGRCFLAGTSSDDEESTGK</sequence>
<dbReference type="Proteomes" id="UP000288892">
    <property type="component" value="Unassembled WGS sequence"/>
</dbReference>
<dbReference type="SMART" id="SM00267">
    <property type="entry name" value="GGDEF"/>
    <property type="match status" value="1"/>
</dbReference>
<dbReference type="PROSITE" id="PS50887">
    <property type="entry name" value="GGDEF"/>
    <property type="match status" value="1"/>
</dbReference>
<name>A0A444JE45_9BACT</name>
<dbReference type="InterPro" id="IPR000160">
    <property type="entry name" value="GGDEF_dom"/>
</dbReference>
<dbReference type="PANTHER" id="PTHR46663">
    <property type="entry name" value="DIGUANYLATE CYCLASE DGCT-RELATED"/>
    <property type="match status" value="1"/>
</dbReference>
<feature type="domain" description="GGDEF" evidence="1">
    <location>
        <begin position="13"/>
        <end position="145"/>
    </location>
</feature>
<dbReference type="NCBIfam" id="TIGR00254">
    <property type="entry name" value="GGDEF"/>
    <property type="match status" value="1"/>
</dbReference>
<dbReference type="Gene3D" id="3.30.70.270">
    <property type="match status" value="1"/>
</dbReference>
<comment type="caution">
    <text evidence="2">The sequence shown here is derived from an EMBL/GenBank/DDBJ whole genome shotgun (WGS) entry which is preliminary data.</text>
</comment>
<dbReference type="PANTHER" id="PTHR46663:SF2">
    <property type="entry name" value="GGDEF DOMAIN-CONTAINING PROTEIN"/>
    <property type="match status" value="1"/>
</dbReference>
<evidence type="ECO:0000259" key="1">
    <source>
        <dbReference type="PROSITE" id="PS50887"/>
    </source>
</evidence>
<dbReference type="InterPro" id="IPR043128">
    <property type="entry name" value="Rev_trsase/Diguanyl_cyclase"/>
</dbReference>
<dbReference type="Pfam" id="PF00990">
    <property type="entry name" value="GGDEF"/>
    <property type="match status" value="1"/>
</dbReference>
<proteinExistence type="predicted"/>
<keyword evidence="3" id="KW-1185">Reference proteome</keyword>